<dbReference type="AlphaFoldDB" id="A0A7K3M425"/>
<dbReference type="EMBL" id="WLZY01000003">
    <property type="protein sequence ID" value="NDL57787.1"/>
    <property type="molecule type" value="Genomic_DNA"/>
</dbReference>
<dbReference type="PRINTS" id="PR00080">
    <property type="entry name" value="SDRFAMILY"/>
</dbReference>
<reference evidence="2 3" key="1">
    <citation type="submission" date="2019-11" db="EMBL/GenBank/DDBJ databases">
        <authorList>
            <person name="Li X.-J."/>
            <person name="Feng X.-M."/>
        </authorList>
    </citation>
    <scope>NUCLEOTIDE SEQUENCE [LARGE SCALE GENOMIC DNA]</scope>
    <source>
        <strain evidence="2 3">XMNu-373</strain>
    </source>
</reference>
<dbReference type="SUPFAM" id="SSF51735">
    <property type="entry name" value="NAD(P)-binding Rossmann-fold domains"/>
    <property type="match status" value="1"/>
</dbReference>
<dbReference type="InterPro" id="IPR036291">
    <property type="entry name" value="NAD(P)-bd_dom_sf"/>
</dbReference>
<accession>A0A7K3M425</accession>
<evidence type="ECO:0000313" key="3">
    <source>
        <dbReference type="Proteomes" id="UP000460435"/>
    </source>
</evidence>
<dbReference type="GO" id="GO:0016616">
    <property type="term" value="F:oxidoreductase activity, acting on the CH-OH group of donors, NAD or NADP as acceptor"/>
    <property type="evidence" value="ECO:0007669"/>
    <property type="project" value="TreeGrafter"/>
</dbReference>
<evidence type="ECO:0000313" key="2">
    <source>
        <dbReference type="EMBL" id="NDL57787.1"/>
    </source>
</evidence>
<dbReference type="PANTHER" id="PTHR42760">
    <property type="entry name" value="SHORT-CHAIN DEHYDROGENASES/REDUCTASES FAMILY MEMBER"/>
    <property type="match status" value="1"/>
</dbReference>
<name>A0A7K3M425_9ACTN</name>
<gene>
    <name evidence="2" type="ORF">F7O44_11940</name>
</gene>
<comment type="similarity">
    <text evidence="1">Belongs to the short-chain dehydrogenases/reductases (SDR) family.</text>
</comment>
<dbReference type="Pfam" id="PF13561">
    <property type="entry name" value="adh_short_C2"/>
    <property type="match status" value="1"/>
</dbReference>
<protein>
    <submittedName>
        <fullName evidence="2">SDR family oxidoreductase</fullName>
    </submittedName>
</protein>
<dbReference type="Proteomes" id="UP000460435">
    <property type="component" value="Unassembled WGS sequence"/>
</dbReference>
<dbReference type="PRINTS" id="PR00081">
    <property type="entry name" value="GDHRDH"/>
</dbReference>
<dbReference type="PANTHER" id="PTHR42760:SF40">
    <property type="entry name" value="3-OXOACYL-[ACYL-CARRIER-PROTEIN] REDUCTASE, CHLOROPLASTIC"/>
    <property type="match status" value="1"/>
</dbReference>
<dbReference type="GO" id="GO:0030497">
    <property type="term" value="P:fatty acid elongation"/>
    <property type="evidence" value="ECO:0007669"/>
    <property type="project" value="TreeGrafter"/>
</dbReference>
<dbReference type="Gene3D" id="3.40.50.720">
    <property type="entry name" value="NAD(P)-binding Rossmann-like Domain"/>
    <property type="match status" value="1"/>
</dbReference>
<proteinExistence type="inferred from homology"/>
<evidence type="ECO:0000256" key="1">
    <source>
        <dbReference type="ARBA" id="ARBA00006484"/>
    </source>
</evidence>
<dbReference type="InterPro" id="IPR002347">
    <property type="entry name" value="SDR_fam"/>
</dbReference>
<comment type="caution">
    <text evidence="2">The sequence shown here is derived from an EMBL/GenBank/DDBJ whole genome shotgun (WGS) entry which is preliminary data.</text>
</comment>
<dbReference type="CDD" id="cd05233">
    <property type="entry name" value="SDR_c"/>
    <property type="match status" value="1"/>
</dbReference>
<sequence length="242" mass="25166">MRHVIVTGGGTGIGRAVGAWFADHGDDVTILGRRADVLKRTADEIGATAVVCDLSAPQQIESALEQLPERIDVLVNNAGGNANVPQLDAHDDLTPLAQIAQGWRDNFDANVLTAVLATSALEKRLQDDGRVITIGSIAARTGAGSYGAAKAAIEAWNVTIAAEFGARGITANVVAPGLIVETEFFRGRLSQERRDRLVAATRTGRAGTPEDVAAVVGFLASPAARHVTSQVVHVDGGAYSGL</sequence>
<keyword evidence="3" id="KW-1185">Reference proteome</keyword>
<organism evidence="2 3">
    <name type="scientific">Phytoactinopolyspora mesophila</name>
    <dbReference type="NCBI Taxonomy" id="2650750"/>
    <lineage>
        <taxon>Bacteria</taxon>
        <taxon>Bacillati</taxon>
        <taxon>Actinomycetota</taxon>
        <taxon>Actinomycetes</taxon>
        <taxon>Jiangellales</taxon>
        <taxon>Jiangellaceae</taxon>
        <taxon>Phytoactinopolyspora</taxon>
    </lineage>
</organism>
<dbReference type="RefSeq" id="WP_162450443.1">
    <property type="nucleotide sequence ID" value="NZ_WLZY01000003.1"/>
</dbReference>